<name>A0AAV1ZEC8_9ARAC</name>
<evidence type="ECO:0000313" key="1">
    <source>
        <dbReference type="EMBL" id="CAL1270087.1"/>
    </source>
</evidence>
<dbReference type="Proteomes" id="UP001497382">
    <property type="component" value="Unassembled WGS sequence"/>
</dbReference>
<gene>
    <name evidence="1" type="ORF">LARSCL_LOCUS5102</name>
</gene>
<dbReference type="AlphaFoldDB" id="A0AAV1ZEC8"/>
<proteinExistence type="predicted"/>
<evidence type="ECO:0000313" key="2">
    <source>
        <dbReference type="Proteomes" id="UP001497382"/>
    </source>
</evidence>
<keyword evidence="2" id="KW-1185">Reference proteome</keyword>
<accession>A0AAV1ZEC8</accession>
<reference evidence="1 2" key="1">
    <citation type="submission" date="2024-04" db="EMBL/GenBank/DDBJ databases">
        <authorList>
            <person name="Rising A."/>
            <person name="Reimegard J."/>
            <person name="Sonavane S."/>
            <person name="Akerstrom W."/>
            <person name="Nylinder S."/>
            <person name="Hedman E."/>
            <person name="Kallberg Y."/>
        </authorList>
    </citation>
    <scope>NUCLEOTIDE SEQUENCE [LARGE SCALE GENOMIC DNA]</scope>
</reference>
<comment type="caution">
    <text evidence="1">The sequence shown here is derived from an EMBL/GenBank/DDBJ whole genome shotgun (WGS) entry which is preliminary data.</text>
</comment>
<organism evidence="1 2">
    <name type="scientific">Larinioides sclopetarius</name>
    <dbReference type="NCBI Taxonomy" id="280406"/>
    <lineage>
        <taxon>Eukaryota</taxon>
        <taxon>Metazoa</taxon>
        <taxon>Ecdysozoa</taxon>
        <taxon>Arthropoda</taxon>
        <taxon>Chelicerata</taxon>
        <taxon>Arachnida</taxon>
        <taxon>Araneae</taxon>
        <taxon>Araneomorphae</taxon>
        <taxon>Entelegynae</taxon>
        <taxon>Araneoidea</taxon>
        <taxon>Araneidae</taxon>
        <taxon>Larinioides</taxon>
    </lineage>
</organism>
<sequence>MSCFKDVLNDGETNVGCQREGNTEYENYMQSFDHLVKSTTEETERRKRCVSVAYSLPCIGDANKVICGEDSSAMILSILKRVDILKWLCTDSDVHFLQTKFLDFLKMERETKDVYSSFFHSRKLSS</sequence>
<protein>
    <submittedName>
        <fullName evidence="1">Uncharacterized protein</fullName>
    </submittedName>
</protein>
<dbReference type="EMBL" id="CAXIEN010000046">
    <property type="protein sequence ID" value="CAL1270087.1"/>
    <property type="molecule type" value="Genomic_DNA"/>
</dbReference>